<protein>
    <recommendedName>
        <fullName evidence="3">HTH cro/C1-type domain-containing protein</fullName>
    </recommendedName>
</protein>
<dbReference type="PANTHER" id="PTHR46797">
    <property type="entry name" value="HTH-TYPE TRANSCRIPTIONAL REGULATOR"/>
    <property type="match status" value="1"/>
</dbReference>
<dbReference type="InterPro" id="IPR010982">
    <property type="entry name" value="Lambda_DNA-bd_dom_sf"/>
</dbReference>
<dbReference type="GO" id="GO:0005829">
    <property type="term" value="C:cytosol"/>
    <property type="evidence" value="ECO:0007669"/>
    <property type="project" value="TreeGrafter"/>
</dbReference>
<dbReference type="InterPro" id="IPR050807">
    <property type="entry name" value="TransReg_Diox_bact_type"/>
</dbReference>
<proteinExistence type="predicted"/>
<sequence length="213" mass="22852">MTKTKPIKDSATPTRLDGAKPDQDRSTADGDAQETMRLVGAQIRRIRKRRNMTLQQLGTETGMSVSMLSMLERGVATASISTLVAVSSALGTHMSELFGAGAEPSSPVRRLDDQTEVVTSSGVVRRLVHNDPSRGLEMVINEYAPGTSSGTEPGFHQGSEFGIVLAGTLTVQVNDDIHVLRPGDAIHYSSMTPHLLTNTGRGKARAVWVNLDN</sequence>
<dbReference type="PROSITE" id="PS50943">
    <property type="entry name" value="HTH_CROC1"/>
    <property type="match status" value="1"/>
</dbReference>
<name>W9GKS3_9MICO</name>
<evidence type="ECO:0000256" key="1">
    <source>
        <dbReference type="ARBA" id="ARBA00023125"/>
    </source>
</evidence>
<organism evidence="4 5">
    <name type="scientific">Intrasporangium chromatireducens Q5-1</name>
    <dbReference type="NCBI Taxonomy" id="584657"/>
    <lineage>
        <taxon>Bacteria</taxon>
        <taxon>Bacillati</taxon>
        <taxon>Actinomycetota</taxon>
        <taxon>Actinomycetes</taxon>
        <taxon>Micrococcales</taxon>
        <taxon>Intrasporangiaceae</taxon>
        <taxon>Intrasporangium</taxon>
    </lineage>
</organism>
<accession>W9GKS3</accession>
<dbReference type="CDD" id="cd00093">
    <property type="entry name" value="HTH_XRE"/>
    <property type="match status" value="1"/>
</dbReference>
<feature type="region of interest" description="Disordered" evidence="2">
    <location>
        <begin position="1"/>
        <end position="32"/>
    </location>
</feature>
<dbReference type="SUPFAM" id="SSF51182">
    <property type="entry name" value="RmlC-like cupins"/>
    <property type="match status" value="1"/>
</dbReference>
<dbReference type="Gene3D" id="1.10.260.40">
    <property type="entry name" value="lambda repressor-like DNA-binding domains"/>
    <property type="match status" value="1"/>
</dbReference>
<dbReference type="AlphaFoldDB" id="W9GKS3"/>
<dbReference type="SUPFAM" id="SSF47413">
    <property type="entry name" value="lambda repressor-like DNA-binding domains"/>
    <property type="match status" value="1"/>
</dbReference>
<dbReference type="PANTHER" id="PTHR46797:SF2">
    <property type="entry name" value="TRANSCRIPTIONAL REGULATOR"/>
    <property type="match status" value="1"/>
</dbReference>
<dbReference type="CDD" id="cd02209">
    <property type="entry name" value="cupin_XRE_C"/>
    <property type="match status" value="1"/>
</dbReference>
<dbReference type="InterPro" id="IPR013096">
    <property type="entry name" value="Cupin_2"/>
</dbReference>
<dbReference type="InterPro" id="IPR011051">
    <property type="entry name" value="RmlC_Cupin_sf"/>
</dbReference>
<evidence type="ECO:0000313" key="4">
    <source>
        <dbReference type="EMBL" id="EWT06685.1"/>
    </source>
</evidence>
<keyword evidence="5" id="KW-1185">Reference proteome</keyword>
<dbReference type="InterPro" id="IPR014710">
    <property type="entry name" value="RmlC-like_jellyroll"/>
</dbReference>
<dbReference type="EMBL" id="AWQS01000037">
    <property type="protein sequence ID" value="EWT06685.1"/>
    <property type="molecule type" value="Genomic_DNA"/>
</dbReference>
<evidence type="ECO:0000259" key="3">
    <source>
        <dbReference type="PROSITE" id="PS50943"/>
    </source>
</evidence>
<keyword evidence="1" id="KW-0238">DNA-binding</keyword>
<reference evidence="5" key="1">
    <citation type="submission" date="2013-08" db="EMBL/GenBank/DDBJ databases">
        <title>Intrasporangium oryzae NRRL B-24470.</title>
        <authorList>
            <person name="Liu H."/>
            <person name="Wang G."/>
        </authorList>
    </citation>
    <scope>NUCLEOTIDE SEQUENCE [LARGE SCALE GENOMIC DNA]</scope>
    <source>
        <strain evidence="5">Q5-1</strain>
    </source>
</reference>
<feature type="domain" description="HTH cro/C1-type" evidence="3">
    <location>
        <begin position="43"/>
        <end position="97"/>
    </location>
</feature>
<dbReference type="Pfam" id="PF01381">
    <property type="entry name" value="HTH_3"/>
    <property type="match status" value="1"/>
</dbReference>
<evidence type="ECO:0000313" key="5">
    <source>
        <dbReference type="Proteomes" id="UP000019494"/>
    </source>
</evidence>
<dbReference type="RefSeq" id="WP_034714945.1">
    <property type="nucleotide sequence ID" value="NZ_AWQS01000037.1"/>
</dbReference>
<feature type="compositionally biased region" description="Basic and acidic residues" evidence="2">
    <location>
        <begin position="17"/>
        <end position="28"/>
    </location>
</feature>
<dbReference type="GO" id="GO:0003700">
    <property type="term" value="F:DNA-binding transcription factor activity"/>
    <property type="evidence" value="ECO:0007669"/>
    <property type="project" value="TreeGrafter"/>
</dbReference>
<comment type="caution">
    <text evidence="4">The sequence shown here is derived from an EMBL/GenBank/DDBJ whole genome shotgun (WGS) entry which is preliminary data.</text>
</comment>
<dbReference type="InterPro" id="IPR001387">
    <property type="entry name" value="Cro/C1-type_HTH"/>
</dbReference>
<evidence type="ECO:0000256" key="2">
    <source>
        <dbReference type="SAM" id="MobiDB-lite"/>
    </source>
</evidence>
<gene>
    <name evidence="4" type="ORF">N864_19055</name>
</gene>
<dbReference type="Pfam" id="PF07883">
    <property type="entry name" value="Cupin_2"/>
    <property type="match status" value="1"/>
</dbReference>
<dbReference type="OrthoDB" id="513181at2"/>
<dbReference type="Gene3D" id="2.60.120.10">
    <property type="entry name" value="Jelly Rolls"/>
    <property type="match status" value="1"/>
</dbReference>
<dbReference type="Proteomes" id="UP000019494">
    <property type="component" value="Unassembled WGS sequence"/>
</dbReference>
<dbReference type="SMART" id="SM00530">
    <property type="entry name" value="HTH_XRE"/>
    <property type="match status" value="1"/>
</dbReference>
<dbReference type="GO" id="GO:0003677">
    <property type="term" value="F:DNA binding"/>
    <property type="evidence" value="ECO:0007669"/>
    <property type="project" value="UniProtKB-KW"/>
</dbReference>